<organism evidence="1 2">
    <name type="scientific">Rhodococcus antarcticus</name>
    <dbReference type="NCBI Taxonomy" id="2987751"/>
    <lineage>
        <taxon>Bacteria</taxon>
        <taxon>Bacillati</taxon>
        <taxon>Actinomycetota</taxon>
        <taxon>Actinomycetes</taxon>
        <taxon>Mycobacteriales</taxon>
        <taxon>Nocardiaceae</taxon>
        <taxon>Rhodococcus</taxon>
    </lineage>
</organism>
<gene>
    <name evidence="1" type="ORF">RHODO2019_00900</name>
</gene>
<dbReference type="Proteomes" id="UP001164965">
    <property type="component" value="Chromosome"/>
</dbReference>
<evidence type="ECO:0000313" key="1">
    <source>
        <dbReference type="EMBL" id="UZJ25102.1"/>
    </source>
</evidence>
<keyword evidence="2" id="KW-1185">Reference proteome</keyword>
<protein>
    <submittedName>
        <fullName evidence="1">Uncharacterized protein</fullName>
    </submittedName>
</protein>
<evidence type="ECO:0000313" key="2">
    <source>
        <dbReference type="Proteomes" id="UP001164965"/>
    </source>
</evidence>
<dbReference type="EMBL" id="CP110615">
    <property type="protein sequence ID" value="UZJ25102.1"/>
    <property type="molecule type" value="Genomic_DNA"/>
</dbReference>
<reference evidence="1" key="1">
    <citation type="submission" date="2022-10" db="EMBL/GenBank/DDBJ databases">
        <title>Rhodococcus sp.75.</title>
        <authorList>
            <person name="Sun M."/>
        </authorList>
    </citation>
    <scope>NUCLEOTIDE SEQUENCE</scope>
    <source>
        <strain evidence="1">75</strain>
    </source>
</reference>
<proteinExistence type="predicted"/>
<name>A0ABY6P0D3_9NOCA</name>
<sequence length="131" mass="14088">MTDEPTPVPSPDDPALAATDRELLRARALVLHDLAARGADTADVVDLVETALAQRRWWVQSWPDGLPMVAGQLAQDVQDVMIDTEGRWPACPVHRDEALQVEPELGADPEWVCEHGCGALAPLGALGPLPD</sequence>
<dbReference type="RefSeq" id="WP_265383208.1">
    <property type="nucleotide sequence ID" value="NZ_CP110615.1"/>
</dbReference>
<accession>A0ABY6P0D3</accession>